<dbReference type="GO" id="GO:0016787">
    <property type="term" value="F:hydrolase activity"/>
    <property type="evidence" value="ECO:0007669"/>
    <property type="project" value="UniProtKB-KW"/>
</dbReference>
<protein>
    <submittedName>
        <fullName evidence="2">Zn-dependent hydrolase</fullName>
    </submittedName>
</protein>
<dbReference type="EMBL" id="LAIR01000002">
    <property type="protein sequence ID" value="KNX37393.1"/>
    <property type="molecule type" value="Genomic_DNA"/>
</dbReference>
<dbReference type="Proteomes" id="UP000037397">
    <property type="component" value="Unassembled WGS sequence"/>
</dbReference>
<sequence>MIVTHLGHSCLLVESGGARILIDPGTFSDTTGVEGVDAVCVTHQHADHIDVEGFAALAERNPDASVYAEPVTAQQLRERGHDARDTVAGEPVEVGRAVVTPVGAQHAVIHEYLERIDNLGLVVRAPGEPTLFHPGDALDAEPGEVDHLAVPVNAPWCAVKETIAFVRRIAPTQGVIPIHDALLKPPARAMYLKHIGDFGLDGGVQVTDLAKAGPQQL</sequence>
<feature type="domain" description="Metallo-beta-lactamase" evidence="1">
    <location>
        <begin position="7"/>
        <end position="179"/>
    </location>
</feature>
<dbReference type="InterPro" id="IPR036866">
    <property type="entry name" value="RibonucZ/Hydroxyglut_hydro"/>
</dbReference>
<reference evidence="3" key="1">
    <citation type="submission" date="2015-03" db="EMBL/GenBank/DDBJ databases">
        <title>Luteipulveratus halotolerans sp. nov., a novel actinobacterium (Dermacoccaceae) from Sarawak, Malaysia.</title>
        <authorList>
            <person name="Juboi H."/>
            <person name="Basik A."/>
            <person name="Shamsul S.S."/>
            <person name="Arnold P."/>
            <person name="Schmitt E.K."/>
            <person name="Sanglier J.-J."/>
            <person name="Yeo T."/>
        </authorList>
    </citation>
    <scope>NUCLEOTIDE SEQUENCE [LARGE SCALE GENOMIC DNA]</scope>
    <source>
        <strain evidence="3">C296001</strain>
    </source>
</reference>
<dbReference type="PANTHER" id="PTHR43546:SF3">
    <property type="entry name" value="UPF0173 METAL-DEPENDENT HYDROLASE MJ1163"/>
    <property type="match status" value="1"/>
</dbReference>
<dbReference type="SUPFAM" id="SSF56281">
    <property type="entry name" value="Metallo-hydrolase/oxidoreductase"/>
    <property type="match status" value="1"/>
</dbReference>
<dbReference type="InterPro" id="IPR050114">
    <property type="entry name" value="UPF0173_UPF0282_UlaG_hydrolase"/>
</dbReference>
<dbReference type="PATRIC" id="fig|1631356.3.peg.1929"/>
<dbReference type="InterPro" id="IPR001279">
    <property type="entry name" value="Metallo-B-lactamas"/>
</dbReference>
<name>A0A0L6CIQ7_9MICO</name>
<keyword evidence="3" id="KW-1185">Reference proteome</keyword>
<dbReference type="Gene3D" id="3.60.15.10">
    <property type="entry name" value="Ribonuclease Z/Hydroxyacylglutathione hydrolase-like"/>
    <property type="match status" value="1"/>
</dbReference>
<dbReference type="Pfam" id="PF13483">
    <property type="entry name" value="Lactamase_B_3"/>
    <property type="match status" value="1"/>
</dbReference>
<evidence type="ECO:0000259" key="1">
    <source>
        <dbReference type="SMART" id="SM00849"/>
    </source>
</evidence>
<dbReference type="AlphaFoldDB" id="A0A0L6CIQ7"/>
<proteinExistence type="predicted"/>
<dbReference type="RefSeq" id="WP_050669741.1">
    <property type="nucleotide sequence ID" value="NZ_LAIR01000002.1"/>
</dbReference>
<comment type="caution">
    <text evidence="2">The sequence shown here is derived from an EMBL/GenBank/DDBJ whole genome shotgun (WGS) entry which is preliminary data.</text>
</comment>
<evidence type="ECO:0000313" key="3">
    <source>
        <dbReference type="Proteomes" id="UP000037397"/>
    </source>
</evidence>
<accession>A0A0L6CIQ7</accession>
<dbReference type="STRING" id="1631356.VV01_09895"/>
<keyword evidence="2" id="KW-0378">Hydrolase</keyword>
<evidence type="ECO:0000313" key="2">
    <source>
        <dbReference type="EMBL" id="KNX37393.1"/>
    </source>
</evidence>
<dbReference type="SMART" id="SM00849">
    <property type="entry name" value="Lactamase_B"/>
    <property type="match status" value="1"/>
</dbReference>
<gene>
    <name evidence="2" type="ORF">VV01_09895</name>
</gene>
<organism evidence="2 3">
    <name type="scientific">Luteipulveratus halotolerans</name>
    <dbReference type="NCBI Taxonomy" id="1631356"/>
    <lineage>
        <taxon>Bacteria</taxon>
        <taxon>Bacillati</taxon>
        <taxon>Actinomycetota</taxon>
        <taxon>Actinomycetes</taxon>
        <taxon>Micrococcales</taxon>
        <taxon>Dermacoccaceae</taxon>
        <taxon>Luteipulveratus</taxon>
    </lineage>
</organism>
<dbReference type="PANTHER" id="PTHR43546">
    <property type="entry name" value="UPF0173 METAL-DEPENDENT HYDROLASE MJ1163-RELATED"/>
    <property type="match status" value="1"/>
</dbReference>
<dbReference type="OrthoDB" id="3190691at2"/>